<feature type="transmembrane region" description="Helical" evidence="7">
    <location>
        <begin position="55"/>
        <end position="73"/>
    </location>
</feature>
<dbReference type="RefSeq" id="WP_127187698.1">
    <property type="nucleotide sequence ID" value="NZ_RZNJ01000002.1"/>
</dbReference>
<dbReference type="Pfam" id="PF13567">
    <property type="entry name" value="DUF4131"/>
    <property type="match status" value="1"/>
</dbReference>
<feature type="transmembrane region" description="Helical" evidence="7">
    <location>
        <begin position="500"/>
        <end position="519"/>
    </location>
</feature>
<feature type="transmembrane region" description="Helical" evidence="7">
    <location>
        <begin position="472"/>
        <end position="493"/>
    </location>
</feature>
<evidence type="ECO:0000256" key="6">
    <source>
        <dbReference type="SAM" id="MobiDB-lite"/>
    </source>
</evidence>
<evidence type="ECO:0000256" key="1">
    <source>
        <dbReference type="ARBA" id="ARBA00004651"/>
    </source>
</evidence>
<dbReference type="OrthoDB" id="9790149at2"/>
<dbReference type="EMBL" id="RZNJ01000002">
    <property type="protein sequence ID" value="RUT32741.1"/>
    <property type="molecule type" value="Genomic_DNA"/>
</dbReference>
<proteinExistence type="predicted"/>
<dbReference type="PANTHER" id="PTHR30619:SF1">
    <property type="entry name" value="RECOMBINATION PROTEIN 2"/>
    <property type="match status" value="1"/>
</dbReference>
<name>A0A433XF63_9HYPH</name>
<sequence length="717" mass="76526">MADTVHRAPDRSMALDEATLRPGIPSPPAVAGHPKRPQWPTLAGDLASALEDRRIFVLVPFAVLFGLIGYRILPAEPESWALAASGAALFALLLLCRSELRLLRLLAIAGGLWFGAVLLPLHAHFFATPLLVSPVYGAFEAVVDEVLSEDESARRIIVSGLVPDLPRNAVDIRRARLFTPPDPPLQPGDRIRAMLRLAPVPGPVVPGGFDGQFGAYYAGIGAYGNVTSGLERVASAEGWHFRRMVDGLRSDIAARIAAILGQQPAAIATAMTVGDQSSITDETREIMAGSGLAHVYSISGLHLSIIAGGTFFVIRAGLATLPGLSQRLPVKKLAAIVGILTACGYLMIAGGFSNTPAFRSTLMLGLVFGAILAGRRALTMRNVAIAALVIIVFDPASIFRPSFQLSFAAVVALIGAYETLRRTPDGDWSAGRRMIRAVGGTALTSLIAGLATLLFSAYHFQQTAPLGVLGNVLAMPIVGFVIMPFALVSVLLMPLGLEHLPVLVMGWGIEVMLLIAQWVTGMSEGLESHPLLTPAALVIGLLGLAWFAFFTTAWRVIGPLAIIPGVLLFGFDRAPDVLIADTTQAVALRGDNGFSLVTGRAGTFAVNVWSEQYGEPIEGRPADLRCDSHACLATGIGGLRVSVVTDRNAFAEDCARADLVIARLPAPLSCRSTAQVIDAEDLRRGGVHHLIWDEAERRFEVRPAMVDLERPWRIRER</sequence>
<dbReference type="AlphaFoldDB" id="A0A433XF63"/>
<dbReference type="Pfam" id="PF03772">
    <property type="entry name" value="Competence"/>
    <property type="match status" value="1"/>
</dbReference>
<reference evidence="10 11" key="1">
    <citation type="journal article" date="2016" name="Int. J. Syst. Evol. Microbiol.">
        <title>Arsenicitalea aurantiaca gen. nov., sp. nov., a new member of the family Hyphomicrobiaceae, isolated from high-arsenic sediment.</title>
        <authorList>
            <person name="Mu Y."/>
            <person name="Zhou L."/>
            <person name="Zeng X.C."/>
            <person name="Liu L."/>
            <person name="Pan Y."/>
            <person name="Chen X."/>
            <person name="Wang J."/>
            <person name="Li S."/>
            <person name="Li W.J."/>
            <person name="Wang Y."/>
        </authorList>
    </citation>
    <scope>NUCLEOTIDE SEQUENCE [LARGE SCALE GENOMIC DNA]</scope>
    <source>
        <strain evidence="10 11">42-50</strain>
    </source>
</reference>
<keyword evidence="2" id="KW-1003">Cell membrane</keyword>
<evidence type="ECO:0000259" key="8">
    <source>
        <dbReference type="Pfam" id="PF03772"/>
    </source>
</evidence>
<keyword evidence="3 7" id="KW-0812">Transmembrane</keyword>
<organism evidence="10 11">
    <name type="scientific">Arsenicitalea aurantiaca</name>
    <dbReference type="NCBI Taxonomy" id="1783274"/>
    <lineage>
        <taxon>Bacteria</taxon>
        <taxon>Pseudomonadati</taxon>
        <taxon>Pseudomonadota</taxon>
        <taxon>Alphaproteobacteria</taxon>
        <taxon>Hyphomicrobiales</taxon>
        <taxon>Devosiaceae</taxon>
        <taxon>Arsenicitalea</taxon>
    </lineage>
</organism>
<feature type="transmembrane region" description="Helical" evidence="7">
    <location>
        <begin position="103"/>
        <end position="127"/>
    </location>
</feature>
<accession>A0A433XF63</accession>
<evidence type="ECO:0000256" key="7">
    <source>
        <dbReference type="SAM" id="Phobius"/>
    </source>
</evidence>
<feature type="region of interest" description="Disordered" evidence="6">
    <location>
        <begin position="18"/>
        <end position="37"/>
    </location>
</feature>
<comment type="caution">
    <text evidence="10">The sequence shown here is derived from an EMBL/GenBank/DDBJ whole genome shotgun (WGS) entry which is preliminary data.</text>
</comment>
<feature type="domain" description="DUF4131" evidence="9">
    <location>
        <begin position="77"/>
        <end position="224"/>
    </location>
</feature>
<feature type="transmembrane region" description="Helical" evidence="7">
    <location>
        <begin position="357"/>
        <end position="373"/>
    </location>
</feature>
<keyword evidence="5 7" id="KW-0472">Membrane</keyword>
<feature type="transmembrane region" description="Helical" evidence="7">
    <location>
        <begin position="333"/>
        <end position="351"/>
    </location>
</feature>
<protein>
    <submittedName>
        <fullName evidence="10">ComEC/Rec2 family competence protein</fullName>
    </submittedName>
</protein>
<feature type="transmembrane region" description="Helical" evidence="7">
    <location>
        <begin position="531"/>
        <end position="550"/>
    </location>
</feature>
<dbReference type="InterPro" id="IPR025405">
    <property type="entry name" value="DUF4131"/>
</dbReference>
<dbReference type="NCBIfam" id="TIGR00360">
    <property type="entry name" value="ComEC_N-term"/>
    <property type="match status" value="1"/>
</dbReference>
<feature type="domain" description="ComEC/Rec2-related protein" evidence="8">
    <location>
        <begin position="271"/>
        <end position="549"/>
    </location>
</feature>
<dbReference type="PANTHER" id="PTHR30619">
    <property type="entry name" value="DNA INTERNALIZATION/COMPETENCE PROTEIN COMEC/REC2"/>
    <property type="match status" value="1"/>
</dbReference>
<keyword evidence="4 7" id="KW-1133">Transmembrane helix</keyword>
<evidence type="ECO:0000313" key="10">
    <source>
        <dbReference type="EMBL" id="RUT32741.1"/>
    </source>
</evidence>
<keyword evidence="11" id="KW-1185">Reference proteome</keyword>
<dbReference type="GO" id="GO:0005886">
    <property type="term" value="C:plasma membrane"/>
    <property type="evidence" value="ECO:0007669"/>
    <property type="project" value="UniProtKB-SubCell"/>
</dbReference>
<feature type="transmembrane region" description="Helical" evidence="7">
    <location>
        <begin position="441"/>
        <end position="460"/>
    </location>
</feature>
<evidence type="ECO:0000256" key="4">
    <source>
        <dbReference type="ARBA" id="ARBA00022989"/>
    </source>
</evidence>
<feature type="transmembrane region" description="Helical" evidence="7">
    <location>
        <begin position="301"/>
        <end position="321"/>
    </location>
</feature>
<evidence type="ECO:0000259" key="9">
    <source>
        <dbReference type="Pfam" id="PF13567"/>
    </source>
</evidence>
<dbReference type="Proteomes" id="UP000281547">
    <property type="component" value="Unassembled WGS sequence"/>
</dbReference>
<dbReference type="InterPro" id="IPR004477">
    <property type="entry name" value="ComEC_N"/>
</dbReference>
<evidence type="ECO:0000313" key="11">
    <source>
        <dbReference type="Proteomes" id="UP000281547"/>
    </source>
</evidence>
<comment type="subcellular location">
    <subcellularLocation>
        <location evidence="1">Cell membrane</location>
        <topology evidence="1">Multi-pass membrane protein</topology>
    </subcellularLocation>
</comment>
<evidence type="ECO:0000256" key="2">
    <source>
        <dbReference type="ARBA" id="ARBA00022475"/>
    </source>
</evidence>
<evidence type="ECO:0000256" key="3">
    <source>
        <dbReference type="ARBA" id="ARBA00022692"/>
    </source>
</evidence>
<dbReference type="InterPro" id="IPR052159">
    <property type="entry name" value="Competence_DNA_uptake"/>
</dbReference>
<gene>
    <name evidence="10" type="ORF">EMQ25_06240</name>
</gene>
<evidence type="ECO:0000256" key="5">
    <source>
        <dbReference type="ARBA" id="ARBA00023136"/>
    </source>
</evidence>
<feature type="transmembrane region" description="Helical" evidence="7">
    <location>
        <begin position="79"/>
        <end position="96"/>
    </location>
</feature>